<dbReference type="Proteomes" id="UP000774947">
    <property type="component" value="Unassembled WGS sequence"/>
</dbReference>
<dbReference type="Gene3D" id="1.10.260.40">
    <property type="entry name" value="lambda repressor-like DNA-binding domains"/>
    <property type="match status" value="1"/>
</dbReference>
<dbReference type="InterPro" id="IPR010982">
    <property type="entry name" value="Lambda_DNA-bd_dom_sf"/>
</dbReference>
<reference evidence="5" key="1">
    <citation type="journal article" date="2021" name="PeerJ">
        <title>Extensive microbial diversity within the chicken gut microbiome revealed by metagenomics and culture.</title>
        <authorList>
            <person name="Gilroy R."/>
            <person name="Ravi A."/>
            <person name="Getino M."/>
            <person name="Pursley I."/>
            <person name="Horton D.L."/>
            <person name="Alikhan N.F."/>
            <person name="Baker D."/>
            <person name="Gharbi K."/>
            <person name="Hall N."/>
            <person name="Watson M."/>
            <person name="Adriaenssens E.M."/>
            <person name="Foster-Nyarko E."/>
            <person name="Jarju S."/>
            <person name="Secka A."/>
            <person name="Antonio M."/>
            <person name="Oren A."/>
            <person name="Chaudhuri R.R."/>
            <person name="La Ragione R."/>
            <person name="Hildebrand F."/>
            <person name="Pallen M.J."/>
        </authorList>
    </citation>
    <scope>NUCLEOTIDE SEQUENCE</scope>
    <source>
        <strain evidence="5">CHK173-2119</strain>
    </source>
</reference>
<dbReference type="GO" id="GO:0000976">
    <property type="term" value="F:transcription cis-regulatory region binding"/>
    <property type="evidence" value="ECO:0007669"/>
    <property type="project" value="TreeGrafter"/>
</dbReference>
<keyword evidence="3" id="KW-0804">Transcription</keyword>
<dbReference type="PROSITE" id="PS50932">
    <property type="entry name" value="HTH_LACI_2"/>
    <property type="match status" value="1"/>
</dbReference>
<keyword evidence="2 5" id="KW-0238">DNA-binding</keyword>
<dbReference type="InterPro" id="IPR000843">
    <property type="entry name" value="HTH_LacI"/>
</dbReference>
<evidence type="ECO:0000256" key="1">
    <source>
        <dbReference type="ARBA" id="ARBA00023015"/>
    </source>
</evidence>
<comment type="caution">
    <text evidence="5">The sequence shown here is derived from an EMBL/GenBank/DDBJ whole genome shotgun (WGS) entry which is preliminary data.</text>
</comment>
<reference evidence="5" key="2">
    <citation type="submission" date="2021-09" db="EMBL/GenBank/DDBJ databases">
        <authorList>
            <person name="Gilroy R."/>
        </authorList>
    </citation>
    <scope>NUCLEOTIDE SEQUENCE</scope>
    <source>
        <strain evidence="5">CHK173-2119</strain>
    </source>
</reference>
<dbReference type="CDD" id="cd01544">
    <property type="entry name" value="PBP1_GalR"/>
    <property type="match status" value="1"/>
</dbReference>
<accession>A0A921B3E9</accession>
<evidence type="ECO:0000259" key="4">
    <source>
        <dbReference type="PROSITE" id="PS50932"/>
    </source>
</evidence>
<protein>
    <submittedName>
        <fullName evidence="5">LacI family DNA-binding transcriptional regulator</fullName>
    </submittedName>
</protein>
<dbReference type="CDD" id="cd01392">
    <property type="entry name" value="HTH_LacI"/>
    <property type="match status" value="1"/>
</dbReference>
<dbReference type="SUPFAM" id="SSF53822">
    <property type="entry name" value="Periplasmic binding protein-like I"/>
    <property type="match status" value="1"/>
</dbReference>
<evidence type="ECO:0000313" key="6">
    <source>
        <dbReference type="Proteomes" id="UP000774947"/>
    </source>
</evidence>
<evidence type="ECO:0000256" key="3">
    <source>
        <dbReference type="ARBA" id="ARBA00023163"/>
    </source>
</evidence>
<dbReference type="EMBL" id="DYXY01000126">
    <property type="protein sequence ID" value="HJE15427.1"/>
    <property type="molecule type" value="Genomic_DNA"/>
</dbReference>
<name>A0A921B3E9_9LACO</name>
<dbReference type="Gene3D" id="3.40.50.2300">
    <property type="match status" value="2"/>
</dbReference>
<feature type="domain" description="HTH lacI-type" evidence="4">
    <location>
        <begin position="2"/>
        <end position="58"/>
    </location>
</feature>
<dbReference type="SMART" id="SM00354">
    <property type="entry name" value="HTH_LACI"/>
    <property type="match status" value="1"/>
</dbReference>
<dbReference type="Pfam" id="PF00356">
    <property type="entry name" value="LacI"/>
    <property type="match status" value="1"/>
</dbReference>
<dbReference type="PANTHER" id="PTHR30146">
    <property type="entry name" value="LACI-RELATED TRANSCRIPTIONAL REPRESSOR"/>
    <property type="match status" value="1"/>
</dbReference>
<evidence type="ECO:0000256" key="2">
    <source>
        <dbReference type="ARBA" id="ARBA00023125"/>
    </source>
</evidence>
<dbReference type="PANTHER" id="PTHR30146:SF149">
    <property type="entry name" value="HTH-TYPE TRANSCRIPTIONAL REGULATOR EBGR"/>
    <property type="match status" value="1"/>
</dbReference>
<dbReference type="AlphaFoldDB" id="A0A921B3E9"/>
<dbReference type="SUPFAM" id="SSF47413">
    <property type="entry name" value="lambda repressor-like DNA-binding domains"/>
    <property type="match status" value="1"/>
</dbReference>
<dbReference type="InterPro" id="IPR046335">
    <property type="entry name" value="LacI/GalR-like_sensor"/>
</dbReference>
<organism evidence="5 6">
    <name type="scientific">Lapidilactobacillus dextrinicus</name>
    <dbReference type="NCBI Taxonomy" id="51664"/>
    <lineage>
        <taxon>Bacteria</taxon>
        <taxon>Bacillati</taxon>
        <taxon>Bacillota</taxon>
        <taxon>Bacilli</taxon>
        <taxon>Lactobacillales</taxon>
        <taxon>Lactobacillaceae</taxon>
        <taxon>Lapidilactobacillus</taxon>
    </lineage>
</organism>
<dbReference type="GO" id="GO:0003700">
    <property type="term" value="F:DNA-binding transcription factor activity"/>
    <property type="evidence" value="ECO:0007669"/>
    <property type="project" value="TreeGrafter"/>
</dbReference>
<keyword evidence="1" id="KW-0805">Transcription regulation</keyword>
<proteinExistence type="predicted"/>
<sequence length="332" mass="37253">MVTIRQIAKKAGYSAATVSRLLNNDPTFSIAEDTKNKILQVASELGYTGHQQQLPLRTIAIFFAITPKEELEDVYYNALRKNLQNAAERMNMNGIFYNSIEDALLSADKFDSFIAVGNFKQNELAQLNSIFTNGVFIDSNPNPGIFSSVQPDLHYITTQAINQFRHNGFTKIGFIGGRYYNPDTGTAELDEREKIFRNYLFELNQLDERYIFSSGHFSVETGYKLGLEVIAKLHDHLPDGFFVASDPIAIGVLQAFNENGVTVPKDTAIISINDIDVAKYVSPPLTTFNINLQEISRVAINLINDNILNQNTNCRRILISADLIIRKSFIPV</sequence>
<dbReference type="Pfam" id="PF13377">
    <property type="entry name" value="Peripla_BP_3"/>
    <property type="match status" value="1"/>
</dbReference>
<gene>
    <name evidence="5" type="ORF">K8W17_05055</name>
</gene>
<dbReference type="InterPro" id="IPR028082">
    <property type="entry name" value="Peripla_BP_I"/>
</dbReference>
<evidence type="ECO:0000313" key="5">
    <source>
        <dbReference type="EMBL" id="HJE15427.1"/>
    </source>
</evidence>